<keyword evidence="1" id="KW-0812">Transmembrane</keyword>
<dbReference type="Gene3D" id="3.30.360.40">
    <property type="entry name" value="YwmB-like"/>
    <property type="match status" value="1"/>
</dbReference>
<evidence type="ECO:0000313" key="3">
    <source>
        <dbReference type="Proteomes" id="UP000460318"/>
    </source>
</evidence>
<reference evidence="2 3" key="1">
    <citation type="submission" date="2019-12" db="EMBL/GenBank/DDBJ databases">
        <title>Paenibacillus sp. nov., an endophytic bacterium isolated from the stem of Dendrobium.</title>
        <authorList>
            <person name="Zhao R."/>
        </authorList>
    </citation>
    <scope>NUCLEOTIDE SEQUENCE [LARGE SCALE GENOMIC DNA]</scope>
    <source>
        <strain evidence="2 3">HJL G12</strain>
    </source>
</reference>
<dbReference type="AlphaFoldDB" id="A0A7X3IIK8"/>
<keyword evidence="1" id="KW-1133">Transmembrane helix</keyword>
<dbReference type="Proteomes" id="UP000460318">
    <property type="component" value="Unassembled WGS sequence"/>
</dbReference>
<evidence type="ECO:0000256" key="1">
    <source>
        <dbReference type="SAM" id="Phobius"/>
    </source>
</evidence>
<evidence type="ECO:0008006" key="4">
    <source>
        <dbReference type="Google" id="ProtNLM"/>
    </source>
</evidence>
<evidence type="ECO:0000313" key="2">
    <source>
        <dbReference type="EMBL" id="MWV44639.1"/>
    </source>
</evidence>
<dbReference type="EMBL" id="WUBI01000001">
    <property type="protein sequence ID" value="MWV44639.1"/>
    <property type="molecule type" value="Genomic_DNA"/>
</dbReference>
<organism evidence="2 3">
    <name type="scientific">Paenibacillus dendrobii</name>
    <dbReference type="NCBI Taxonomy" id="2691084"/>
    <lineage>
        <taxon>Bacteria</taxon>
        <taxon>Bacillati</taxon>
        <taxon>Bacillota</taxon>
        <taxon>Bacilli</taxon>
        <taxon>Bacillales</taxon>
        <taxon>Paenibacillaceae</taxon>
        <taxon>Paenibacillus</taxon>
    </lineage>
</organism>
<comment type="caution">
    <text evidence="2">The sequence shown here is derived from an EMBL/GenBank/DDBJ whole genome shotgun (WGS) entry which is preliminary data.</text>
</comment>
<protein>
    <recommendedName>
        <fullName evidence="4">TATA-box binding protein</fullName>
    </recommendedName>
</protein>
<dbReference type="Pfam" id="PF08680">
    <property type="entry name" value="DUF1779"/>
    <property type="match status" value="1"/>
</dbReference>
<name>A0A7X3IIK8_9BACL</name>
<proteinExistence type="predicted"/>
<dbReference type="InterPro" id="IPR036209">
    <property type="entry name" value="YwmB-like_sf"/>
</dbReference>
<dbReference type="RefSeq" id="WP_160498032.1">
    <property type="nucleotide sequence ID" value="NZ_WUBI01000001.1"/>
</dbReference>
<dbReference type="InterPro" id="IPR014794">
    <property type="entry name" value="DUF1779"/>
</dbReference>
<gene>
    <name evidence="2" type="ORF">GRF59_13470</name>
</gene>
<sequence>MKAAAKWMGAGLVCVTVLGYMWVQFWNGITIAEAKEASELQTLLDLGNQMVDQPQRVVVKWQGTWESNGDKDAEAAAKKLSESLELPPVNELTENGHITYRAIDDKNAVNVRFNWQEISPDQSYIIIQLEAGSPEEWSRLTHLQEEYGKKMRDAGIDTAWNASLQGSTSGNADAGDTMNRIEDSLKHKLDAVQMETYTDATTVSNAYQVPALTSRVRSGGTWLNMQVAVHEDDMSGKNRVTIGLPMITIEY</sequence>
<feature type="transmembrane region" description="Helical" evidence="1">
    <location>
        <begin position="7"/>
        <end position="26"/>
    </location>
</feature>
<dbReference type="SUPFAM" id="SSF143842">
    <property type="entry name" value="YwmB-like"/>
    <property type="match status" value="1"/>
</dbReference>
<accession>A0A7X3IIK8</accession>
<keyword evidence="1" id="KW-0472">Membrane</keyword>
<keyword evidence="3" id="KW-1185">Reference proteome</keyword>